<protein>
    <submittedName>
        <fullName evidence="1">Uncharacterized protein</fullName>
    </submittedName>
</protein>
<evidence type="ECO:0000313" key="1">
    <source>
        <dbReference type="EMBL" id="KAG4305279.1"/>
    </source>
</evidence>
<sequence length="436" mass="49383">MLTNTTTFTTKSLEKPQIKFKTGRPKLKASNFILGFLLIYQVSYHHEEEGEGHPMKPHRLTLTNHLILGYGLHKYMDIYRPRRATDEELEQFHSSEYIDFLKRVTPENALSFSDISMKFNMGQDCPIFDGVYDFCSIYAGASLDAARKLSQNQTDIAINWSGGLHHAKKFEASGFCYVNDIVLAILSLLRYHPRVLYIDIDIHHGDGVQEAFYLTDRVMTVSFHKYNANVVSPDKSFFPGTGYYDEIGSGKGKYHSLNIPLRDGIDDQSYVMLFRAVLEPVINSYRPTAIVLQCGADSLGCDRLGQFNLSIKGHGKCVEFIKSFGLPLLILGGGGYTVRNVARCWAYETGICLDAELPNTLPSETPYIDYFAPDYTLHPKITSRVENKNNRKYLESLRMHVIEQLRYLNGAPSVMMQEIPNPLLTEDGDNINTSHC</sequence>
<accession>A0ACB7CEH2</accession>
<gene>
    <name evidence="1" type="ORF">PORY_001449</name>
</gene>
<name>A0ACB7CEH2_9ASCO</name>
<reference evidence="1 2" key="1">
    <citation type="journal article" date="2021" name="Commun. Biol.">
        <title>Genomic insights into the host specific adaptation of the Pneumocystis genus.</title>
        <authorList>
            <person name="Cisse O.H."/>
            <person name="Ma L."/>
            <person name="Dekker J.P."/>
            <person name="Khil P.P."/>
            <person name="Youn J.-H."/>
            <person name="Brenchley J.M."/>
            <person name="Blair R."/>
            <person name="Pahar B."/>
            <person name="Chabe M."/>
            <person name="Van Rompay K.K.A."/>
            <person name="Keesler R."/>
            <person name="Sukura A."/>
            <person name="Hirsch V."/>
            <person name="Kutty G."/>
            <person name="Liu Y."/>
            <person name="Peng L."/>
            <person name="Chen J."/>
            <person name="Song J."/>
            <person name="Weissenbacher-Lang C."/>
            <person name="Xu J."/>
            <person name="Upham N.S."/>
            <person name="Stajich J.E."/>
            <person name="Cuomo C.A."/>
            <person name="Cushion M.T."/>
            <person name="Kovacs J.A."/>
        </authorList>
    </citation>
    <scope>NUCLEOTIDE SEQUENCE [LARGE SCALE GENOMIC DNA]</scope>
    <source>
        <strain evidence="1 2">RABM</strain>
    </source>
</reference>
<evidence type="ECO:0000313" key="2">
    <source>
        <dbReference type="Proteomes" id="UP000768646"/>
    </source>
</evidence>
<dbReference type="Proteomes" id="UP000768646">
    <property type="component" value="Unassembled WGS sequence"/>
</dbReference>
<proteinExistence type="predicted"/>
<dbReference type="EMBL" id="JABTEG010000004">
    <property type="protein sequence ID" value="KAG4305279.1"/>
    <property type="molecule type" value="Genomic_DNA"/>
</dbReference>
<comment type="caution">
    <text evidence="1">The sequence shown here is derived from an EMBL/GenBank/DDBJ whole genome shotgun (WGS) entry which is preliminary data.</text>
</comment>
<organism evidence="1 2">
    <name type="scientific">Pneumocystis oryctolagi</name>
    <dbReference type="NCBI Taxonomy" id="42067"/>
    <lineage>
        <taxon>Eukaryota</taxon>
        <taxon>Fungi</taxon>
        <taxon>Dikarya</taxon>
        <taxon>Ascomycota</taxon>
        <taxon>Taphrinomycotina</taxon>
        <taxon>Pneumocystomycetes</taxon>
        <taxon>Pneumocystaceae</taxon>
        <taxon>Pneumocystis</taxon>
    </lineage>
</organism>
<keyword evidence="2" id="KW-1185">Reference proteome</keyword>